<gene>
    <name evidence="4" type="ORF">K444DRAFT_597817</name>
</gene>
<evidence type="ECO:0000256" key="2">
    <source>
        <dbReference type="PROSITE-ProRule" id="PRU01161"/>
    </source>
</evidence>
<dbReference type="Pfam" id="PF13374">
    <property type="entry name" value="TPR_10"/>
    <property type="match status" value="3"/>
</dbReference>
<protein>
    <submittedName>
        <fullName evidence="4">FabD/lysophospholipase-like protein</fullName>
    </submittedName>
</protein>
<dbReference type="Proteomes" id="UP000235371">
    <property type="component" value="Unassembled WGS sequence"/>
</dbReference>
<dbReference type="EMBL" id="KZ613859">
    <property type="protein sequence ID" value="PMD54741.1"/>
    <property type="molecule type" value="Genomic_DNA"/>
</dbReference>
<name>A0A2J6SVD9_9HELO</name>
<dbReference type="GO" id="GO:0043531">
    <property type="term" value="F:ADP binding"/>
    <property type="evidence" value="ECO:0007669"/>
    <property type="project" value="InterPro"/>
</dbReference>
<dbReference type="InterPro" id="IPR002182">
    <property type="entry name" value="NB-ARC"/>
</dbReference>
<dbReference type="GO" id="GO:0016042">
    <property type="term" value="P:lipid catabolic process"/>
    <property type="evidence" value="ECO:0007669"/>
    <property type="project" value="UniProtKB-UniRule"/>
</dbReference>
<dbReference type="InterPro" id="IPR011990">
    <property type="entry name" value="TPR-like_helical_dom_sf"/>
</dbReference>
<accession>A0A2J6SVD9</accession>
<keyword evidence="2" id="KW-0378">Hydrolase</keyword>
<dbReference type="SUPFAM" id="SSF52151">
    <property type="entry name" value="FabD/lysophospholipase-like"/>
    <property type="match status" value="1"/>
</dbReference>
<dbReference type="RefSeq" id="XP_024731645.1">
    <property type="nucleotide sequence ID" value="XM_024878503.1"/>
</dbReference>
<dbReference type="CDD" id="cd07216">
    <property type="entry name" value="Pat17_PNPLA8_PNPLA9_like3"/>
    <property type="match status" value="1"/>
</dbReference>
<dbReference type="GO" id="GO:0046486">
    <property type="term" value="P:glycerolipid metabolic process"/>
    <property type="evidence" value="ECO:0007669"/>
    <property type="project" value="UniProtKB-ARBA"/>
</dbReference>
<dbReference type="Pfam" id="PF01734">
    <property type="entry name" value="Patatin"/>
    <property type="match status" value="1"/>
</dbReference>
<dbReference type="PANTHER" id="PTHR46082:SF6">
    <property type="entry name" value="AAA+ ATPASE DOMAIN-CONTAINING PROTEIN-RELATED"/>
    <property type="match status" value="1"/>
</dbReference>
<evidence type="ECO:0000259" key="3">
    <source>
        <dbReference type="PROSITE" id="PS51635"/>
    </source>
</evidence>
<dbReference type="Gene3D" id="3.40.1090.10">
    <property type="entry name" value="Cytosolic phospholipase A2 catalytic domain"/>
    <property type="match status" value="1"/>
</dbReference>
<dbReference type="InterPro" id="IPR019734">
    <property type="entry name" value="TPR_rpt"/>
</dbReference>
<feature type="active site" description="Nucleophile" evidence="2">
    <location>
        <position position="68"/>
    </location>
</feature>
<keyword evidence="2" id="KW-0442">Lipid degradation</keyword>
<dbReference type="GO" id="GO:0016787">
    <property type="term" value="F:hydrolase activity"/>
    <property type="evidence" value="ECO:0007669"/>
    <property type="project" value="UniProtKB-UniRule"/>
</dbReference>
<dbReference type="STRING" id="1095630.A0A2J6SVD9"/>
<dbReference type="InterPro" id="IPR027417">
    <property type="entry name" value="P-loop_NTPase"/>
</dbReference>
<dbReference type="InParanoid" id="A0A2J6SVD9"/>
<dbReference type="InterPro" id="IPR016035">
    <property type="entry name" value="Acyl_Trfase/lysoPLipase"/>
</dbReference>
<feature type="domain" description="PNPLA" evidence="3">
    <location>
        <begin position="20"/>
        <end position="221"/>
    </location>
</feature>
<feature type="short sequence motif" description="GXSXG" evidence="2">
    <location>
        <begin position="66"/>
        <end position="70"/>
    </location>
</feature>
<feature type="active site" description="Proton acceptor" evidence="2">
    <location>
        <position position="208"/>
    </location>
</feature>
<sequence length="1071" mass="120614">MSAQRNDEPNPLDSTGLCLLSLDGGGVRGLSTLYILKSIMDRLNDKRKTASLPLAKPCEVFDLIGGTSTGGLIAIMLGRLEMGVDECIIAYTKLAEAVFSQKKSRLPFSLKGKVKAQFDSSKLENAIRETIKGSGISETDSFNDGNERGCRTFVCTADQNTKSIVRLRSYALSDESNIPASICQAALATSAATTFFEPVRIGNRIFADGGLGANNPVDEVEGEAANIWCSESGDLKPLVKCFLSIGTGNPGIKAFEESIFKFLGQTVVGIATETEETEKRFIAKWRKHFDENRYFRFNVDQGLQSIGLDEYKQQGAMESATERYLVNQAQKNRVRDCIKNLELKQNKTEKSFAALRREFEISRIRQQIFACNVQWFVPFEKNGCFTGRESELIQIEELLFTKGGPTKIAVFGLGGVGKTSLTIELVYRIRLSYKDCSIFWIPATNFESLQQAYLNICQQLQLLGRDKKNEDPKRLLQSYLSQASAGQWLLVFDNADDISMWTGSQGSDQVSCQLMDCLPISQDGRIIFTSRDRKTAYDLVQRGHIVEVPELSEDVAIDLLQKCVPRHDLGKHEDDAKSLLKQLTYLPLAIVQAASYINKNDISLSEYLLLLADQEEEVIDLLSERFEDDSRYRDNDRYVKVKNPVATTWLISFEQIRLRDPLAADYLSFMACVDSKDVPQSLLPPGPSRKGEVDAFGTLHAYSFVQKRAEGLAPEDSALDAHRLVHLATRNWLRKEELLVQWTEKVVGRLADVIPDNKNQNRSIWRRYLIHASYALDSRLIDQDGKRRIDLAWKVGNCLNSDGRWKEAETLLVQVMKFRKTTLGEKHPDTLTSMNNLALLFRRQGKYEAAEPLYKETLRLSKKVLGKKHPDTLTSMNNLALLFYRGKYEAAEPLYKETLRLSKKVLGEEHPDTLVSMNNLASLFCSQGKYEAAEPLCKETLQLRIKVLGEEHPDTLASMNNLASLFRRQGKYEAAEPLCKETLRLSKKVLGEEHPDTLASMNNLALLFYSQGRYEAAEPLYKETLQLRIKVLGKEHPDTLASMNNLASLFCSQGKYEAAELNYPRQDNSAL</sequence>
<keyword evidence="5" id="KW-1185">Reference proteome</keyword>
<evidence type="ECO:0000313" key="4">
    <source>
        <dbReference type="EMBL" id="PMD54741.1"/>
    </source>
</evidence>
<keyword evidence="1 2" id="KW-0443">Lipid metabolism</keyword>
<dbReference type="InterPro" id="IPR053137">
    <property type="entry name" value="NLR-like"/>
</dbReference>
<feature type="short sequence motif" description="GXGXXG" evidence="2">
    <location>
        <begin position="24"/>
        <end position="29"/>
    </location>
</feature>
<dbReference type="PROSITE" id="PS51635">
    <property type="entry name" value="PNPLA"/>
    <property type="match status" value="1"/>
</dbReference>
<evidence type="ECO:0000313" key="5">
    <source>
        <dbReference type="Proteomes" id="UP000235371"/>
    </source>
</evidence>
<feature type="short sequence motif" description="DGA/G" evidence="2">
    <location>
        <begin position="208"/>
        <end position="210"/>
    </location>
</feature>
<dbReference type="SMART" id="SM00028">
    <property type="entry name" value="TPR"/>
    <property type="match status" value="5"/>
</dbReference>
<dbReference type="AlphaFoldDB" id="A0A2J6SVD9"/>
<dbReference type="InterPro" id="IPR002641">
    <property type="entry name" value="PNPLA_dom"/>
</dbReference>
<dbReference type="NCBIfam" id="NF040586">
    <property type="entry name" value="FxSxx_TPR"/>
    <property type="match status" value="1"/>
</dbReference>
<dbReference type="Gene3D" id="3.40.50.300">
    <property type="entry name" value="P-loop containing nucleotide triphosphate hydrolases"/>
    <property type="match status" value="1"/>
</dbReference>
<dbReference type="Pfam" id="PF13424">
    <property type="entry name" value="TPR_12"/>
    <property type="match status" value="2"/>
</dbReference>
<dbReference type="Gene3D" id="1.25.40.10">
    <property type="entry name" value="Tetratricopeptide repeat domain"/>
    <property type="match status" value="2"/>
</dbReference>
<dbReference type="PRINTS" id="PR00381">
    <property type="entry name" value="KINESINLIGHT"/>
</dbReference>
<evidence type="ECO:0000256" key="1">
    <source>
        <dbReference type="ARBA" id="ARBA00023098"/>
    </source>
</evidence>
<dbReference type="OrthoDB" id="1658288at2759"/>
<dbReference type="SUPFAM" id="SSF52540">
    <property type="entry name" value="P-loop containing nucleoside triphosphate hydrolases"/>
    <property type="match status" value="1"/>
</dbReference>
<organism evidence="4 5">
    <name type="scientific">Hyaloscypha bicolor E</name>
    <dbReference type="NCBI Taxonomy" id="1095630"/>
    <lineage>
        <taxon>Eukaryota</taxon>
        <taxon>Fungi</taxon>
        <taxon>Dikarya</taxon>
        <taxon>Ascomycota</taxon>
        <taxon>Pezizomycotina</taxon>
        <taxon>Leotiomycetes</taxon>
        <taxon>Helotiales</taxon>
        <taxon>Hyaloscyphaceae</taxon>
        <taxon>Hyaloscypha</taxon>
        <taxon>Hyaloscypha bicolor</taxon>
    </lineage>
</organism>
<dbReference type="GeneID" id="36586580"/>
<dbReference type="Pfam" id="PF00931">
    <property type="entry name" value="NB-ARC"/>
    <property type="match status" value="1"/>
</dbReference>
<proteinExistence type="predicted"/>
<reference evidence="4 5" key="1">
    <citation type="submission" date="2016-04" db="EMBL/GenBank/DDBJ databases">
        <title>A degradative enzymes factory behind the ericoid mycorrhizal symbiosis.</title>
        <authorList>
            <consortium name="DOE Joint Genome Institute"/>
            <person name="Martino E."/>
            <person name="Morin E."/>
            <person name="Grelet G."/>
            <person name="Kuo A."/>
            <person name="Kohler A."/>
            <person name="Daghino S."/>
            <person name="Barry K."/>
            <person name="Choi C."/>
            <person name="Cichocki N."/>
            <person name="Clum A."/>
            <person name="Copeland A."/>
            <person name="Hainaut M."/>
            <person name="Haridas S."/>
            <person name="Labutti K."/>
            <person name="Lindquist E."/>
            <person name="Lipzen A."/>
            <person name="Khouja H.-R."/>
            <person name="Murat C."/>
            <person name="Ohm R."/>
            <person name="Olson A."/>
            <person name="Spatafora J."/>
            <person name="Veneault-Fourrey C."/>
            <person name="Henrissat B."/>
            <person name="Grigoriev I."/>
            <person name="Martin F."/>
            <person name="Perotto S."/>
        </authorList>
    </citation>
    <scope>NUCLEOTIDE SEQUENCE [LARGE SCALE GENOMIC DNA]</scope>
    <source>
        <strain evidence="4 5">E</strain>
    </source>
</reference>
<dbReference type="SUPFAM" id="SSF48452">
    <property type="entry name" value="TPR-like"/>
    <property type="match status" value="2"/>
</dbReference>
<dbReference type="PANTHER" id="PTHR46082">
    <property type="entry name" value="ATP/GTP-BINDING PROTEIN-RELATED"/>
    <property type="match status" value="1"/>
</dbReference>